<evidence type="ECO:0000313" key="3">
    <source>
        <dbReference type="Proteomes" id="UP001207605"/>
    </source>
</evidence>
<dbReference type="Proteomes" id="UP001207605">
    <property type="component" value="Unassembled WGS sequence"/>
</dbReference>
<sequence>MRSGHVKINRCLILMLSVILGAYILWNMGVFSWDMIWEEITDMLVRQSAECYLPGMVYVAEDKNGDWKEWLEGKAAELIPLGTYLDEKSEWETEVEDAETIAKILAEQASDENAVDANGALIGEDDSAKTEGVGTGIDVSPEKMGDFNYLLSHFYTVDSSTMIRSDELNGTELMSKDLHINQETGGPKILIYHTHSQEMFADSVPGDPSTSIVGIGDYLTDLLNQTYHIETMHHIGVYDLINGELDRSKAYDLAKPEIAEILKNNPSIEVVIDLHRDGVGEGTHLVTEINGKPTAQIMFFNGLSKTRSNGEIDYLANPYIQDNLAFSLQMQVAASEKYPDFARRIYLRGYRYNMHLMPKSLLIEAGAQTNTVQEMKNAMDILAELLNQVLVK</sequence>
<organism evidence="2 3">
    <name type="scientific">Dorea ammoniilytica</name>
    <dbReference type="NCBI Taxonomy" id="2981788"/>
    <lineage>
        <taxon>Bacteria</taxon>
        <taxon>Bacillati</taxon>
        <taxon>Bacillota</taxon>
        <taxon>Clostridia</taxon>
        <taxon>Lachnospirales</taxon>
        <taxon>Lachnospiraceae</taxon>
        <taxon>Dorea</taxon>
    </lineage>
</organism>
<evidence type="ECO:0000313" key="2">
    <source>
        <dbReference type="EMBL" id="MCU6698841.1"/>
    </source>
</evidence>
<dbReference type="EMBL" id="JAOQJV010000001">
    <property type="protein sequence ID" value="MCU6698841.1"/>
    <property type="molecule type" value="Genomic_DNA"/>
</dbReference>
<feature type="transmembrane region" description="Helical" evidence="1">
    <location>
        <begin position="12"/>
        <end position="33"/>
    </location>
</feature>
<accession>A0ABT2S2Q5</accession>
<evidence type="ECO:0000256" key="1">
    <source>
        <dbReference type="SAM" id="Phobius"/>
    </source>
</evidence>
<keyword evidence="1" id="KW-0472">Membrane</keyword>
<keyword evidence="3" id="KW-1185">Reference proteome</keyword>
<keyword evidence="1" id="KW-1133">Transmembrane helix</keyword>
<keyword evidence="1" id="KW-0812">Transmembrane</keyword>
<comment type="caution">
    <text evidence="2">The sequence shown here is derived from an EMBL/GenBank/DDBJ whole genome shotgun (WGS) entry which is preliminary data.</text>
</comment>
<dbReference type="RefSeq" id="WP_262580634.1">
    <property type="nucleotide sequence ID" value="NZ_JAOQJV010000001.1"/>
</dbReference>
<dbReference type="InterPro" id="IPR010897">
    <property type="entry name" value="Spore_II_P"/>
</dbReference>
<dbReference type="Pfam" id="PF07454">
    <property type="entry name" value="SpoIIP"/>
    <property type="match status" value="1"/>
</dbReference>
<reference evidence="2 3" key="1">
    <citation type="journal article" date="2021" name="ISME Commun">
        <title>Automated analysis of genomic sequences facilitates high-throughput and comprehensive description of bacteria.</title>
        <authorList>
            <person name="Hitch T.C.A."/>
        </authorList>
    </citation>
    <scope>NUCLEOTIDE SEQUENCE [LARGE SCALE GENOMIC DNA]</scope>
    <source>
        <strain evidence="2 3">Sanger_02</strain>
    </source>
</reference>
<protein>
    <submittedName>
        <fullName evidence="2">Stage II sporulation protein P</fullName>
    </submittedName>
</protein>
<proteinExistence type="predicted"/>
<gene>
    <name evidence="2" type="ORF">OCV65_01105</name>
</gene>
<name>A0ABT2S2Q5_9FIRM</name>